<sequence>MSSARILDIHMITTTTTTIAAASLSSSPCADMGLVLKDSDIVCGRGGLANKHPGNRLLRRICHENRGLYQNSAMDSPNYKHCLILSIFTAIQQNGGRFVTRGKDGWKEISDKKAKEKTAQLLRESEPSSSASSISSTSAAASTKPSMIAQTRGTQKSATIKFDTSFFDTSTSNGNMQQAPRRRRSISPETTAGACYYTAPRPDTLSSSTDDLSNLLLQPILEPDMMISTPTPPTLAFGEHGDVFDPIGFETAAADGTPDRASTSMQEYFFSHDDTFQSMNHHDLVVSL</sequence>
<feature type="domain" description="DUF6824" evidence="2">
    <location>
        <begin position="40"/>
        <end position="124"/>
    </location>
</feature>
<reference evidence="3" key="1">
    <citation type="submission" date="2023-08" db="EMBL/GenBank/DDBJ databases">
        <authorList>
            <person name="Audoor S."/>
            <person name="Bilcke G."/>
        </authorList>
    </citation>
    <scope>NUCLEOTIDE SEQUENCE</scope>
</reference>
<protein>
    <recommendedName>
        <fullName evidence="2">DUF6824 domain-containing protein</fullName>
    </recommendedName>
</protein>
<proteinExistence type="predicted"/>
<evidence type="ECO:0000313" key="4">
    <source>
        <dbReference type="Proteomes" id="UP001295423"/>
    </source>
</evidence>
<dbReference type="AlphaFoldDB" id="A0AAD2CVE9"/>
<comment type="caution">
    <text evidence="3">The sequence shown here is derived from an EMBL/GenBank/DDBJ whole genome shotgun (WGS) entry which is preliminary data.</text>
</comment>
<keyword evidence="4" id="KW-1185">Reference proteome</keyword>
<dbReference type="EMBL" id="CAKOGP040001335">
    <property type="protein sequence ID" value="CAJ1945255.1"/>
    <property type="molecule type" value="Genomic_DNA"/>
</dbReference>
<feature type="region of interest" description="Disordered" evidence="1">
    <location>
        <begin position="110"/>
        <end position="155"/>
    </location>
</feature>
<feature type="compositionally biased region" description="Low complexity" evidence="1">
    <location>
        <begin position="127"/>
        <end position="146"/>
    </location>
</feature>
<gene>
    <name evidence="3" type="ORF">CYCCA115_LOCUS9399</name>
</gene>
<feature type="compositionally biased region" description="Basic and acidic residues" evidence="1">
    <location>
        <begin position="110"/>
        <end position="126"/>
    </location>
</feature>
<evidence type="ECO:0000313" key="3">
    <source>
        <dbReference type="EMBL" id="CAJ1945255.1"/>
    </source>
</evidence>
<accession>A0AAD2CVE9</accession>
<organism evidence="3 4">
    <name type="scientific">Cylindrotheca closterium</name>
    <dbReference type="NCBI Taxonomy" id="2856"/>
    <lineage>
        <taxon>Eukaryota</taxon>
        <taxon>Sar</taxon>
        <taxon>Stramenopiles</taxon>
        <taxon>Ochrophyta</taxon>
        <taxon>Bacillariophyta</taxon>
        <taxon>Bacillariophyceae</taxon>
        <taxon>Bacillariophycidae</taxon>
        <taxon>Bacillariales</taxon>
        <taxon>Bacillariaceae</taxon>
        <taxon>Cylindrotheca</taxon>
    </lineage>
</organism>
<dbReference type="InterPro" id="IPR049227">
    <property type="entry name" value="DUF6824"/>
</dbReference>
<name>A0AAD2CVE9_9STRA</name>
<evidence type="ECO:0000259" key="2">
    <source>
        <dbReference type="Pfam" id="PF20710"/>
    </source>
</evidence>
<evidence type="ECO:0000256" key="1">
    <source>
        <dbReference type="SAM" id="MobiDB-lite"/>
    </source>
</evidence>
<dbReference type="Pfam" id="PF20710">
    <property type="entry name" value="DUF6824"/>
    <property type="match status" value="1"/>
</dbReference>
<dbReference type="Proteomes" id="UP001295423">
    <property type="component" value="Unassembled WGS sequence"/>
</dbReference>